<dbReference type="PROSITE" id="PS50102">
    <property type="entry name" value="RRM"/>
    <property type="match status" value="1"/>
</dbReference>
<evidence type="ECO:0000259" key="5">
    <source>
        <dbReference type="PROSITE" id="PS50102"/>
    </source>
</evidence>
<dbReference type="InterPro" id="IPR000504">
    <property type="entry name" value="RRM_dom"/>
</dbReference>
<evidence type="ECO:0000256" key="4">
    <source>
        <dbReference type="SAM" id="MobiDB-lite"/>
    </source>
</evidence>
<evidence type="ECO:0000256" key="2">
    <source>
        <dbReference type="ARBA" id="ARBA00022884"/>
    </source>
</evidence>
<dbReference type="InterPro" id="IPR012677">
    <property type="entry name" value="Nucleotide-bd_a/b_plait_sf"/>
</dbReference>
<evidence type="ECO:0000256" key="1">
    <source>
        <dbReference type="ARBA" id="ARBA00022737"/>
    </source>
</evidence>
<dbReference type="Pfam" id="PF11835">
    <property type="entry name" value="RRM_8"/>
    <property type="match status" value="1"/>
</dbReference>
<dbReference type="PANTHER" id="PTHR15592">
    <property type="entry name" value="MATRIN 3/NUCLEAR PROTEIN 220-RELATED"/>
    <property type="match status" value="1"/>
</dbReference>
<dbReference type="CDD" id="cd12694">
    <property type="entry name" value="RRM2_hnRNPL_like"/>
    <property type="match status" value="1"/>
</dbReference>
<keyword evidence="1" id="KW-0677">Repeat</keyword>
<gene>
    <name evidence="6" type="ORF">OKIOD_LOCUS7613</name>
</gene>
<dbReference type="SUPFAM" id="SSF54928">
    <property type="entry name" value="RNA-binding domain, RBD"/>
    <property type="match status" value="1"/>
</dbReference>
<reference evidence="6 7" key="1">
    <citation type="submission" date="2021-04" db="EMBL/GenBank/DDBJ databases">
        <authorList>
            <person name="Bliznina A."/>
        </authorList>
    </citation>
    <scope>NUCLEOTIDE SEQUENCE [LARGE SCALE GENOMIC DNA]</scope>
</reference>
<feature type="compositionally biased region" description="Basic and acidic residues" evidence="4">
    <location>
        <begin position="18"/>
        <end position="29"/>
    </location>
</feature>
<proteinExistence type="predicted"/>
<sequence length="210" mass="24119">MISPHNRHNHRHNRHNHNRDDEKKNDEECKNPPGHVLLLTILDAMYPITTKLLERICSYAGPVLRIVIFRKKSVQAMIEFDSIVGAQRAKAALNGVDIYRGCCTIKVEYAKPQSLNVFKNDDNTRDFSIENRHHEGKFREPDAPPVGYDTPYGMHNYGHHHHHLPGDAHSSHMAVDKYGLPTNPTHGAHSHRGRIYDQHHHMHGMGPHHH</sequence>
<keyword evidence="7" id="KW-1185">Reference proteome</keyword>
<dbReference type="InterPro" id="IPR021790">
    <property type="entry name" value="PTBP1-like_RRM2"/>
</dbReference>
<protein>
    <submittedName>
        <fullName evidence="6">Oidioi.mRNA.OKI2018_I69.XSR.g16055.t1.cds</fullName>
    </submittedName>
</protein>
<dbReference type="Gene3D" id="3.30.70.330">
    <property type="match status" value="1"/>
</dbReference>
<organism evidence="6 7">
    <name type="scientific">Oikopleura dioica</name>
    <name type="common">Tunicate</name>
    <dbReference type="NCBI Taxonomy" id="34765"/>
    <lineage>
        <taxon>Eukaryota</taxon>
        <taxon>Metazoa</taxon>
        <taxon>Chordata</taxon>
        <taxon>Tunicata</taxon>
        <taxon>Appendicularia</taxon>
        <taxon>Copelata</taxon>
        <taxon>Oikopleuridae</taxon>
        <taxon>Oikopleura</taxon>
    </lineage>
</organism>
<keyword evidence="2 3" id="KW-0694">RNA-binding</keyword>
<feature type="region of interest" description="Disordered" evidence="4">
    <location>
        <begin position="1"/>
        <end position="29"/>
    </location>
</feature>
<dbReference type="SMART" id="SM00360">
    <property type="entry name" value="RRM"/>
    <property type="match status" value="1"/>
</dbReference>
<evidence type="ECO:0000313" key="7">
    <source>
        <dbReference type="Proteomes" id="UP001158576"/>
    </source>
</evidence>
<accession>A0ABN7SET9</accession>
<dbReference type="InterPro" id="IPR035979">
    <property type="entry name" value="RBD_domain_sf"/>
</dbReference>
<dbReference type="EMBL" id="OU015569">
    <property type="protein sequence ID" value="CAG5098879.1"/>
    <property type="molecule type" value="Genomic_DNA"/>
</dbReference>
<feature type="domain" description="RRM" evidence="5">
    <location>
        <begin position="35"/>
        <end position="112"/>
    </location>
</feature>
<evidence type="ECO:0000313" key="6">
    <source>
        <dbReference type="EMBL" id="CAG5098879.1"/>
    </source>
</evidence>
<evidence type="ECO:0000256" key="3">
    <source>
        <dbReference type="PROSITE-ProRule" id="PRU00176"/>
    </source>
</evidence>
<name>A0ABN7SET9_OIKDI</name>
<dbReference type="Proteomes" id="UP001158576">
    <property type="component" value="Chromosome XSR"/>
</dbReference>
<feature type="compositionally biased region" description="Basic residues" evidence="4">
    <location>
        <begin position="1"/>
        <end position="17"/>
    </location>
</feature>